<evidence type="ECO:0000256" key="1">
    <source>
        <dbReference type="SAM" id="Coils"/>
    </source>
</evidence>
<proteinExistence type="predicted"/>
<feature type="coiled-coil region" evidence="1">
    <location>
        <begin position="58"/>
        <end position="85"/>
    </location>
</feature>
<dbReference type="RefSeq" id="XP_023625601.1">
    <property type="nucleotide sequence ID" value="XM_023769833.1"/>
</dbReference>
<dbReference type="Gene3D" id="1.20.5.340">
    <property type="match status" value="1"/>
</dbReference>
<name>A0A2D3URN2_9PEZI</name>
<evidence type="ECO:0000313" key="2">
    <source>
        <dbReference type="EMBL" id="CZT18711.1"/>
    </source>
</evidence>
<organism evidence="2 3">
    <name type="scientific">Ramularia collo-cygni</name>
    <dbReference type="NCBI Taxonomy" id="112498"/>
    <lineage>
        <taxon>Eukaryota</taxon>
        <taxon>Fungi</taxon>
        <taxon>Dikarya</taxon>
        <taxon>Ascomycota</taxon>
        <taxon>Pezizomycotina</taxon>
        <taxon>Dothideomycetes</taxon>
        <taxon>Dothideomycetidae</taxon>
        <taxon>Mycosphaerellales</taxon>
        <taxon>Mycosphaerellaceae</taxon>
        <taxon>Ramularia</taxon>
    </lineage>
</organism>
<dbReference type="EMBL" id="FJUY01000006">
    <property type="protein sequence ID" value="CZT18711.1"/>
    <property type="molecule type" value="Genomic_DNA"/>
</dbReference>
<evidence type="ECO:0000313" key="3">
    <source>
        <dbReference type="Proteomes" id="UP000225277"/>
    </source>
</evidence>
<dbReference type="AlphaFoldDB" id="A0A2D3URN2"/>
<keyword evidence="3" id="KW-1185">Reference proteome</keyword>
<accession>A0A2D3URN2</accession>
<gene>
    <name evidence="2" type="ORF">RCC_04555</name>
</gene>
<dbReference type="Proteomes" id="UP000225277">
    <property type="component" value="Unassembled WGS sequence"/>
</dbReference>
<dbReference type="OrthoDB" id="76453at2759"/>
<sequence length="108" mass="12146">MEPNQNAVVDGFQYANARLVAENESLKKANGQFGQRVVDMVLEKNDLKTEKGALKTEDGALKTENESLKAEIETLNTENASLKTEDDGHEACKRSFLRPIASQWHERR</sequence>
<reference evidence="2 3" key="1">
    <citation type="submission" date="2016-03" db="EMBL/GenBank/DDBJ databases">
        <authorList>
            <person name="Ploux O."/>
        </authorList>
    </citation>
    <scope>NUCLEOTIDE SEQUENCE [LARGE SCALE GENOMIC DNA]</scope>
    <source>
        <strain evidence="2 3">URUG2</strain>
    </source>
</reference>
<keyword evidence="1" id="KW-0175">Coiled coil</keyword>
<protein>
    <submittedName>
        <fullName evidence="2">Uncharacterized protein</fullName>
    </submittedName>
</protein>
<dbReference type="GeneID" id="35599729"/>